<dbReference type="PROSITE" id="PS50157">
    <property type="entry name" value="ZINC_FINGER_C2H2_2"/>
    <property type="match status" value="2"/>
</dbReference>
<evidence type="ECO:0000256" key="1">
    <source>
        <dbReference type="ARBA" id="ARBA00004123"/>
    </source>
</evidence>
<evidence type="ECO:0000256" key="3">
    <source>
        <dbReference type="ARBA" id="ARBA00022737"/>
    </source>
</evidence>
<keyword evidence="12" id="KW-1185">Reference proteome</keyword>
<evidence type="ECO:0000256" key="5">
    <source>
        <dbReference type="ARBA" id="ARBA00022833"/>
    </source>
</evidence>
<dbReference type="GO" id="GO:0006357">
    <property type="term" value="P:regulation of transcription by RNA polymerase II"/>
    <property type="evidence" value="ECO:0007669"/>
    <property type="project" value="TreeGrafter"/>
</dbReference>
<evidence type="ECO:0000256" key="8">
    <source>
        <dbReference type="PROSITE-ProRule" id="PRU00042"/>
    </source>
</evidence>
<keyword evidence="4 8" id="KW-0863">Zinc-finger</keyword>
<evidence type="ECO:0000256" key="4">
    <source>
        <dbReference type="ARBA" id="ARBA00022771"/>
    </source>
</evidence>
<keyword evidence="6" id="KW-0238">DNA-binding</keyword>
<gene>
    <name evidence="11" type="primary">Zfp59</name>
    <name evidence="11" type="ORF">PTIVIO_R15135</name>
</gene>
<feature type="domain" description="C2H2-type" evidence="10">
    <location>
        <begin position="32"/>
        <end position="59"/>
    </location>
</feature>
<feature type="domain" description="C2H2-type" evidence="10">
    <location>
        <begin position="4"/>
        <end position="27"/>
    </location>
</feature>
<dbReference type="FunFam" id="3.30.160.60:FF:000100">
    <property type="entry name" value="Zinc finger 45-like"/>
    <property type="match status" value="1"/>
</dbReference>
<feature type="compositionally biased region" description="Low complexity" evidence="9">
    <location>
        <begin position="60"/>
        <end position="70"/>
    </location>
</feature>
<evidence type="ECO:0000256" key="2">
    <source>
        <dbReference type="ARBA" id="ARBA00022723"/>
    </source>
</evidence>
<proteinExistence type="predicted"/>
<keyword evidence="2" id="KW-0479">Metal-binding</keyword>
<dbReference type="SMART" id="SM00355">
    <property type="entry name" value="ZnF_C2H2"/>
    <property type="match status" value="2"/>
</dbReference>
<feature type="region of interest" description="Disordered" evidence="9">
    <location>
        <begin position="52"/>
        <end position="90"/>
    </location>
</feature>
<evidence type="ECO:0000259" key="10">
    <source>
        <dbReference type="PROSITE" id="PS50157"/>
    </source>
</evidence>
<dbReference type="InterPro" id="IPR050589">
    <property type="entry name" value="Ikaros_C2H2-ZF"/>
</dbReference>
<dbReference type="AlphaFoldDB" id="A0A7K6CAE8"/>
<dbReference type="Proteomes" id="UP000584880">
    <property type="component" value="Unassembled WGS sequence"/>
</dbReference>
<keyword evidence="3" id="KW-0677">Repeat</keyword>
<dbReference type="PANTHER" id="PTHR24404:SF114">
    <property type="entry name" value="KLUMPFUSS, ISOFORM B-RELATED"/>
    <property type="match status" value="1"/>
</dbReference>
<comment type="subcellular location">
    <subcellularLocation>
        <location evidence="1">Nucleus</location>
    </subcellularLocation>
</comment>
<reference evidence="11 12" key="1">
    <citation type="submission" date="2019-09" db="EMBL/GenBank/DDBJ databases">
        <title>Bird 10,000 Genomes (B10K) Project - Family phase.</title>
        <authorList>
            <person name="Zhang G."/>
        </authorList>
    </citation>
    <scope>NUCLEOTIDE SEQUENCE [LARGE SCALE GENOMIC DNA]</scope>
    <source>
        <strain evidence="11">B10K-DU-012-10</strain>
        <tissue evidence="11">Blood</tissue>
    </source>
</reference>
<evidence type="ECO:0000313" key="11">
    <source>
        <dbReference type="EMBL" id="NWV11653.1"/>
    </source>
</evidence>
<dbReference type="InterPro" id="IPR013087">
    <property type="entry name" value="Znf_C2H2_type"/>
</dbReference>
<feature type="non-terminal residue" evidence="11">
    <location>
        <position position="1"/>
    </location>
</feature>
<dbReference type="EMBL" id="VZRJ01009996">
    <property type="protein sequence ID" value="NWV11653.1"/>
    <property type="molecule type" value="Genomic_DNA"/>
</dbReference>
<keyword evidence="7" id="KW-0539">Nucleus</keyword>
<evidence type="ECO:0000256" key="9">
    <source>
        <dbReference type="SAM" id="MobiDB-lite"/>
    </source>
</evidence>
<dbReference type="PROSITE" id="PS00028">
    <property type="entry name" value="ZINC_FINGER_C2H2_1"/>
    <property type="match status" value="2"/>
</dbReference>
<evidence type="ECO:0000256" key="7">
    <source>
        <dbReference type="ARBA" id="ARBA00023242"/>
    </source>
</evidence>
<name>A0A7K6CAE8_PTIVI</name>
<organism evidence="11 12">
    <name type="scientific">Ptilonorhynchus violaceus</name>
    <name type="common">Satin bowerbird</name>
    <name type="synonym">Pyrrhocorax violaceus</name>
    <dbReference type="NCBI Taxonomy" id="28724"/>
    <lineage>
        <taxon>Eukaryota</taxon>
        <taxon>Metazoa</taxon>
        <taxon>Chordata</taxon>
        <taxon>Craniata</taxon>
        <taxon>Vertebrata</taxon>
        <taxon>Euteleostomi</taxon>
        <taxon>Archelosauria</taxon>
        <taxon>Archosauria</taxon>
        <taxon>Dinosauria</taxon>
        <taxon>Saurischia</taxon>
        <taxon>Theropoda</taxon>
        <taxon>Coelurosauria</taxon>
        <taxon>Aves</taxon>
        <taxon>Neognathae</taxon>
        <taxon>Neoaves</taxon>
        <taxon>Telluraves</taxon>
        <taxon>Australaves</taxon>
        <taxon>Passeriformes</taxon>
        <taxon>Ptilonorhynchidae</taxon>
        <taxon>Ptilonorhynchus</taxon>
    </lineage>
</organism>
<dbReference type="GO" id="GO:0000978">
    <property type="term" value="F:RNA polymerase II cis-regulatory region sequence-specific DNA binding"/>
    <property type="evidence" value="ECO:0007669"/>
    <property type="project" value="TreeGrafter"/>
</dbReference>
<protein>
    <submittedName>
        <fullName evidence="11">ZFP59 protein</fullName>
    </submittedName>
</protein>
<comment type="caution">
    <text evidence="11">The sequence shown here is derived from an EMBL/GenBank/DDBJ whole genome shotgun (WGS) entry which is preliminary data.</text>
</comment>
<keyword evidence="5" id="KW-0862">Zinc</keyword>
<dbReference type="GO" id="GO:0005634">
    <property type="term" value="C:nucleus"/>
    <property type="evidence" value="ECO:0007669"/>
    <property type="project" value="UniProtKB-SubCell"/>
</dbReference>
<dbReference type="Gene3D" id="3.30.160.60">
    <property type="entry name" value="Classic Zinc Finger"/>
    <property type="match status" value="2"/>
</dbReference>
<dbReference type="PANTHER" id="PTHR24404">
    <property type="entry name" value="ZINC FINGER PROTEIN"/>
    <property type="match status" value="1"/>
</dbReference>
<dbReference type="SUPFAM" id="SSF57667">
    <property type="entry name" value="beta-beta-alpha zinc fingers"/>
    <property type="match status" value="1"/>
</dbReference>
<dbReference type="InterPro" id="IPR036236">
    <property type="entry name" value="Znf_C2H2_sf"/>
</dbReference>
<evidence type="ECO:0000256" key="6">
    <source>
        <dbReference type="ARBA" id="ARBA00023125"/>
    </source>
</evidence>
<dbReference type="GO" id="GO:0008270">
    <property type="term" value="F:zinc ion binding"/>
    <property type="evidence" value="ECO:0007669"/>
    <property type="project" value="UniProtKB-KW"/>
</dbReference>
<evidence type="ECO:0000313" key="12">
    <source>
        <dbReference type="Proteomes" id="UP000584880"/>
    </source>
</evidence>
<dbReference type="GO" id="GO:0003700">
    <property type="term" value="F:DNA-binding transcription factor activity"/>
    <property type="evidence" value="ECO:0007669"/>
    <property type="project" value="TreeGrafter"/>
</dbReference>
<feature type="non-terminal residue" evidence="11">
    <location>
        <position position="90"/>
    </location>
</feature>
<sequence length="90" mass="9839">VGPCKCTKCGKRFPHRRHLVKHQPLHARGGAHACGLCGKRYRLNKYLRRHQKIHAREGAAPRAGRGESAGTGPRRADLRAPGPAESEGES</sequence>
<accession>A0A7K6CAE8</accession>
<dbReference type="Pfam" id="PF00096">
    <property type="entry name" value="zf-C2H2"/>
    <property type="match status" value="2"/>
</dbReference>